<feature type="domain" description="C2H2-type" evidence="10">
    <location>
        <begin position="116"/>
        <end position="143"/>
    </location>
</feature>
<dbReference type="OrthoDB" id="3437960at2759"/>
<dbReference type="FunFam" id="3.30.160.60:FF:000446">
    <property type="entry name" value="Zinc finger protein"/>
    <property type="match status" value="2"/>
</dbReference>
<dbReference type="PANTHER" id="PTHR24388:SF54">
    <property type="entry name" value="PROTEIN ESCARGOT"/>
    <property type="match status" value="1"/>
</dbReference>
<evidence type="ECO:0000313" key="11">
    <source>
        <dbReference type="EMBL" id="CAD7640850.1"/>
    </source>
</evidence>
<feature type="region of interest" description="Disordered" evidence="9">
    <location>
        <begin position="275"/>
        <end position="310"/>
    </location>
</feature>
<dbReference type="Gene3D" id="3.30.160.60">
    <property type="entry name" value="Classic Zinc Finger"/>
    <property type="match status" value="11"/>
</dbReference>
<dbReference type="GO" id="GO:0008270">
    <property type="term" value="F:zinc ion binding"/>
    <property type="evidence" value="ECO:0007669"/>
    <property type="project" value="UniProtKB-KW"/>
</dbReference>
<feature type="domain" description="C2H2-type" evidence="10">
    <location>
        <begin position="452"/>
        <end position="483"/>
    </location>
</feature>
<dbReference type="GO" id="GO:0000981">
    <property type="term" value="F:DNA-binding transcription factor activity, RNA polymerase II-specific"/>
    <property type="evidence" value="ECO:0007669"/>
    <property type="project" value="TreeGrafter"/>
</dbReference>
<dbReference type="Pfam" id="PF13912">
    <property type="entry name" value="zf-C2H2_6"/>
    <property type="match status" value="3"/>
</dbReference>
<evidence type="ECO:0000256" key="3">
    <source>
        <dbReference type="ARBA" id="ARBA00022737"/>
    </source>
</evidence>
<feature type="non-terminal residue" evidence="11">
    <location>
        <position position="1"/>
    </location>
</feature>
<evidence type="ECO:0000256" key="8">
    <source>
        <dbReference type="PROSITE-ProRule" id="PRU00042"/>
    </source>
</evidence>
<dbReference type="EMBL" id="OC878888">
    <property type="protein sequence ID" value="CAD7640850.1"/>
    <property type="molecule type" value="Genomic_DNA"/>
</dbReference>
<evidence type="ECO:0000256" key="7">
    <source>
        <dbReference type="ARBA" id="ARBA00037948"/>
    </source>
</evidence>
<reference evidence="11" key="1">
    <citation type="submission" date="2020-11" db="EMBL/GenBank/DDBJ databases">
        <authorList>
            <person name="Tran Van P."/>
        </authorList>
    </citation>
    <scope>NUCLEOTIDE SEQUENCE</scope>
</reference>
<feature type="domain" description="C2H2-type" evidence="10">
    <location>
        <begin position="362"/>
        <end position="392"/>
    </location>
</feature>
<evidence type="ECO:0000259" key="10">
    <source>
        <dbReference type="PROSITE" id="PS50157"/>
    </source>
</evidence>
<keyword evidence="2" id="KW-0479">Metal-binding</keyword>
<feature type="domain" description="C2H2-type" evidence="10">
    <location>
        <begin position="26"/>
        <end position="56"/>
    </location>
</feature>
<feature type="domain" description="C2H2-type" evidence="10">
    <location>
        <begin position="393"/>
        <end position="420"/>
    </location>
</feature>
<feature type="domain" description="C2H2-type" evidence="10">
    <location>
        <begin position="57"/>
        <end position="84"/>
    </location>
</feature>
<dbReference type="InterPro" id="IPR013087">
    <property type="entry name" value="Znf_C2H2_type"/>
</dbReference>
<evidence type="ECO:0000256" key="1">
    <source>
        <dbReference type="ARBA" id="ARBA00004123"/>
    </source>
</evidence>
<feature type="domain" description="C2H2-type" evidence="10">
    <location>
        <begin position="491"/>
        <end position="521"/>
    </location>
</feature>
<sequence>MTTPLKRKYKDRTRDAKGKPFRSKHFMCEYIGCEKTFGESEKLLAHIRVRHTMERPFGCDVCHKTFPTERCLREHKKIHTEDNRQFRCSWVGCDSAFRTKQILVDHIKSHEQLREYGCDECDLRFNNKKDLHKHKVRHSDARPYVCDWPACEAAYKDLSQIMRHKETHLAVKKYVCDREGCGKGFVTKKYLYQHKRQHTLPFVCSWPACDRRYGSKDKLTDHMNSHQGLRVVECPVEGCDKTFTSKPCARQHLRQSFNTTLDGQLNSENNHLIQRLTQESHPRSGAKKTRKLKDNNPKTTTTTPKRRYNKQKKTISEEFNTDSDHNWDTISAMKREVVDNTDETMINSKPEKCGGSDGTTRYRCHWEGCDKSFTQKPNLVGHIRSTHTKERPFRCEECGKRFTTETILKLHDRTHQSVKRYKCGHNGCAFETNTPNTLKCHRLRHSTAPAPYRCQIDGCGREFFYRHVMVRHQRSKAHNPEAEARALALKYACEWPGCGKRVHSRDVLVAHVRLRHTNEKPFKCDE</sequence>
<dbReference type="PROSITE" id="PS50157">
    <property type="entry name" value="ZINC_FINGER_C2H2_2"/>
    <property type="match status" value="11"/>
</dbReference>
<evidence type="ECO:0000256" key="9">
    <source>
        <dbReference type="SAM" id="MobiDB-lite"/>
    </source>
</evidence>
<dbReference type="Proteomes" id="UP000759131">
    <property type="component" value="Unassembled WGS sequence"/>
</dbReference>
<dbReference type="Pfam" id="PF00096">
    <property type="entry name" value="zf-C2H2"/>
    <property type="match status" value="2"/>
</dbReference>
<evidence type="ECO:0000256" key="5">
    <source>
        <dbReference type="ARBA" id="ARBA00022833"/>
    </source>
</evidence>
<keyword evidence="5" id="KW-0862">Zinc</keyword>
<dbReference type="EMBL" id="CAJPIZ010024313">
    <property type="protein sequence ID" value="CAG2118437.1"/>
    <property type="molecule type" value="Genomic_DNA"/>
</dbReference>
<dbReference type="SMART" id="SM00355">
    <property type="entry name" value="ZnF_C2H2"/>
    <property type="match status" value="13"/>
</dbReference>
<dbReference type="InterPro" id="IPR036236">
    <property type="entry name" value="Znf_C2H2_sf"/>
</dbReference>
<keyword evidence="3" id="KW-0677">Repeat</keyword>
<proteinExistence type="inferred from homology"/>
<keyword evidence="12" id="KW-1185">Reference proteome</keyword>
<name>A0A7R9QCS4_9ACAR</name>
<evidence type="ECO:0000256" key="4">
    <source>
        <dbReference type="ARBA" id="ARBA00022771"/>
    </source>
</evidence>
<comment type="subcellular location">
    <subcellularLocation>
        <location evidence="1">Nucleus</location>
    </subcellularLocation>
</comment>
<dbReference type="AlphaFoldDB" id="A0A7R9QCS4"/>
<keyword evidence="6" id="KW-0539">Nucleus</keyword>
<gene>
    <name evidence="11" type="ORF">OSB1V03_LOCUS18389</name>
</gene>
<evidence type="ECO:0000256" key="6">
    <source>
        <dbReference type="ARBA" id="ARBA00023242"/>
    </source>
</evidence>
<protein>
    <recommendedName>
        <fullName evidence="10">C2H2-type domain-containing protein</fullName>
    </recommendedName>
</protein>
<accession>A0A7R9QCS4</accession>
<dbReference type="GO" id="GO:0005634">
    <property type="term" value="C:nucleus"/>
    <property type="evidence" value="ECO:0007669"/>
    <property type="project" value="UniProtKB-SubCell"/>
</dbReference>
<comment type="similarity">
    <text evidence="7">Belongs to the snail C2H2-type zinc-finger protein family.</text>
</comment>
<keyword evidence="4 8" id="KW-0863">Zinc-finger</keyword>
<feature type="domain" description="C2H2-type" evidence="10">
    <location>
        <begin position="174"/>
        <end position="199"/>
    </location>
</feature>
<dbReference type="SUPFAM" id="SSF57667">
    <property type="entry name" value="beta-beta-alpha zinc fingers"/>
    <property type="match status" value="8"/>
</dbReference>
<dbReference type="InterPro" id="IPR050527">
    <property type="entry name" value="Snail/Krueppel_Znf"/>
</dbReference>
<dbReference type="PROSITE" id="PS00028">
    <property type="entry name" value="ZINC_FINGER_C2H2_1"/>
    <property type="match status" value="11"/>
</dbReference>
<organism evidence="11">
    <name type="scientific">Medioppia subpectinata</name>
    <dbReference type="NCBI Taxonomy" id="1979941"/>
    <lineage>
        <taxon>Eukaryota</taxon>
        <taxon>Metazoa</taxon>
        <taxon>Ecdysozoa</taxon>
        <taxon>Arthropoda</taxon>
        <taxon>Chelicerata</taxon>
        <taxon>Arachnida</taxon>
        <taxon>Acari</taxon>
        <taxon>Acariformes</taxon>
        <taxon>Sarcoptiformes</taxon>
        <taxon>Oribatida</taxon>
        <taxon>Brachypylina</taxon>
        <taxon>Oppioidea</taxon>
        <taxon>Oppiidae</taxon>
        <taxon>Medioppia</taxon>
    </lineage>
</organism>
<feature type="domain" description="C2H2-type" evidence="10">
    <location>
        <begin position="202"/>
        <end position="231"/>
    </location>
</feature>
<feature type="domain" description="C2H2-type" evidence="10">
    <location>
        <begin position="144"/>
        <end position="173"/>
    </location>
</feature>
<feature type="domain" description="C2H2-type" evidence="10">
    <location>
        <begin position="86"/>
        <end position="115"/>
    </location>
</feature>
<dbReference type="GO" id="GO:0000978">
    <property type="term" value="F:RNA polymerase II cis-regulatory region sequence-specific DNA binding"/>
    <property type="evidence" value="ECO:0007669"/>
    <property type="project" value="TreeGrafter"/>
</dbReference>
<evidence type="ECO:0000256" key="2">
    <source>
        <dbReference type="ARBA" id="ARBA00022723"/>
    </source>
</evidence>
<evidence type="ECO:0000313" key="12">
    <source>
        <dbReference type="Proteomes" id="UP000759131"/>
    </source>
</evidence>
<dbReference type="PANTHER" id="PTHR24388">
    <property type="entry name" value="ZINC FINGER PROTEIN"/>
    <property type="match status" value="1"/>
</dbReference>